<name>A0A0A9UBG1_ARUDO</name>
<evidence type="ECO:0000313" key="1">
    <source>
        <dbReference type="EMBL" id="JAD17008.1"/>
    </source>
</evidence>
<reference evidence="1" key="2">
    <citation type="journal article" date="2015" name="Data Brief">
        <title>Shoot transcriptome of the giant reed, Arundo donax.</title>
        <authorList>
            <person name="Barrero R.A."/>
            <person name="Guerrero F.D."/>
            <person name="Moolhuijzen P."/>
            <person name="Goolsby J.A."/>
            <person name="Tidwell J."/>
            <person name="Bellgard S.E."/>
            <person name="Bellgard M.I."/>
        </authorList>
    </citation>
    <scope>NUCLEOTIDE SEQUENCE</scope>
    <source>
        <tissue evidence="1">Shoot tissue taken approximately 20 cm above the soil surface</tissue>
    </source>
</reference>
<reference evidence="1" key="1">
    <citation type="submission" date="2014-09" db="EMBL/GenBank/DDBJ databases">
        <authorList>
            <person name="Magalhaes I.L.F."/>
            <person name="Oliveira U."/>
            <person name="Santos F.R."/>
            <person name="Vidigal T.H.D.A."/>
            <person name="Brescovit A.D."/>
            <person name="Santos A.J."/>
        </authorList>
    </citation>
    <scope>NUCLEOTIDE SEQUENCE</scope>
    <source>
        <tissue evidence="1">Shoot tissue taken approximately 20 cm above the soil surface</tissue>
    </source>
</reference>
<sequence>MRGRGVSYPLKDVGSSWWSMGNIYVQPYGLGYSYYSPILRVVPFFAHSHRGH</sequence>
<accession>A0A0A9UBG1</accession>
<proteinExistence type="predicted"/>
<dbReference type="EMBL" id="GBRH01280887">
    <property type="protein sequence ID" value="JAD17008.1"/>
    <property type="molecule type" value="Transcribed_RNA"/>
</dbReference>
<protein>
    <submittedName>
        <fullName evidence="1">Uncharacterized protein</fullName>
    </submittedName>
</protein>
<dbReference type="AlphaFoldDB" id="A0A0A9UBG1"/>
<organism evidence="1">
    <name type="scientific">Arundo donax</name>
    <name type="common">Giant reed</name>
    <name type="synonym">Donax arundinaceus</name>
    <dbReference type="NCBI Taxonomy" id="35708"/>
    <lineage>
        <taxon>Eukaryota</taxon>
        <taxon>Viridiplantae</taxon>
        <taxon>Streptophyta</taxon>
        <taxon>Embryophyta</taxon>
        <taxon>Tracheophyta</taxon>
        <taxon>Spermatophyta</taxon>
        <taxon>Magnoliopsida</taxon>
        <taxon>Liliopsida</taxon>
        <taxon>Poales</taxon>
        <taxon>Poaceae</taxon>
        <taxon>PACMAD clade</taxon>
        <taxon>Arundinoideae</taxon>
        <taxon>Arundineae</taxon>
        <taxon>Arundo</taxon>
    </lineage>
</organism>